<organism evidence="1 2">
    <name type="scientific">Madurella fahalii</name>
    <dbReference type="NCBI Taxonomy" id="1157608"/>
    <lineage>
        <taxon>Eukaryota</taxon>
        <taxon>Fungi</taxon>
        <taxon>Dikarya</taxon>
        <taxon>Ascomycota</taxon>
        <taxon>Pezizomycotina</taxon>
        <taxon>Sordariomycetes</taxon>
        <taxon>Sordariomycetidae</taxon>
        <taxon>Sordariales</taxon>
        <taxon>Sordariales incertae sedis</taxon>
        <taxon>Madurella</taxon>
    </lineage>
</organism>
<gene>
    <name evidence="1" type="ORF">MFIFM68171_07656</name>
</gene>
<dbReference type="Pfam" id="PF12311">
    <property type="entry name" value="DUF3632"/>
    <property type="match status" value="1"/>
</dbReference>
<dbReference type="Proteomes" id="UP001628179">
    <property type="component" value="Unassembled WGS sequence"/>
</dbReference>
<dbReference type="RefSeq" id="XP_070919177.1">
    <property type="nucleotide sequence ID" value="XM_071063076.1"/>
</dbReference>
<keyword evidence="2" id="KW-1185">Reference proteome</keyword>
<evidence type="ECO:0000313" key="2">
    <source>
        <dbReference type="Proteomes" id="UP001628179"/>
    </source>
</evidence>
<accession>A0ABQ0GI57</accession>
<proteinExistence type="predicted"/>
<evidence type="ECO:0000313" key="1">
    <source>
        <dbReference type="EMBL" id="GAB1317446.1"/>
    </source>
</evidence>
<dbReference type="PANTHER" id="PTHR38797:SF6">
    <property type="match status" value="1"/>
</dbReference>
<dbReference type="PANTHER" id="PTHR38797">
    <property type="entry name" value="NUCLEAR PORE COMPLEX PROTEIN NUP85-RELATED"/>
    <property type="match status" value="1"/>
</dbReference>
<comment type="caution">
    <text evidence="1">The sequence shown here is derived from an EMBL/GenBank/DDBJ whole genome shotgun (WGS) entry which is preliminary data.</text>
</comment>
<dbReference type="InterPro" id="IPR022085">
    <property type="entry name" value="OpdG"/>
</dbReference>
<sequence>MTVPSGVLEPLTNPQAADEAVAEAVQAFTDTASAHSTSSIGDHLWDAFNLVFAVVARTPPERQTRLVDFLDRLQETTVTDAQGQPLSYEGGVVWKDLPSFGWVARDLWNFDALDASAPAAAQSKWVNWTAFLAQLTGRGTCDYSVFALWSLRTAFEETHPDGANTTLAVKLAAIWILYAGEKLREMSAKGVTLDARLGVSTDKYADRGWRGFNQERWKAWKDGFKTAVESTVATDDTVRDALKFMEGEQQ</sequence>
<name>A0ABQ0GI57_9PEZI</name>
<dbReference type="InterPro" id="IPR053204">
    <property type="entry name" value="Oxopyrrolidines_Biosynth-assoc"/>
</dbReference>
<protein>
    <submittedName>
        <fullName evidence="1">Uncharacterized protein</fullName>
    </submittedName>
</protein>
<reference evidence="1 2" key="1">
    <citation type="submission" date="2024-09" db="EMBL/GenBank/DDBJ databases">
        <title>Itraconazole resistance in Madurella fahalii resulting from another homologue of gene encoding cytochrome P450 14-alpha sterol demethylase (CYP51).</title>
        <authorList>
            <person name="Yoshioka I."/>
            <person name="Fahal A.H."/>
            <person name="Kaneko S."/>
            <person name="Yaguchi T."/>
        </authorList>
    </citation>
    <scope>NUCLEOTIDE SEQUENCE [LARGE SCALE GENOMIC DNA]</scope>
    <source>
        <strain evidence="1 2">IFM 68171</strain>
    </source>
</reference>
<dbReference type="EMBL" id="BAAFSV010000004">
    <property type="protein sequence ID" value="GAB1317446.1"/>
    <property type="molecule type" value="Genomic_DNA"/>
</dbReference>
<dbReference type="GeneID" id="98178399"/>